<evidence type="ECO:0000313" key="1">
    <source>
        <dbReference type="EMBL" id="SFJ76024.1"/>
    </source>
</evidence>
<protein>
    <submittedName>
        <fullName evidence="1">Uncharacterized protein</fullName>
    </submittedName>
</protein>
<dbReference type="AlphaFoldDB" id="A0A1I3TXQ8"/>
<reference evidence="2" key="1">
    <citation type="submission" date="2016-10" db="EMBL/GenBank/DDBJ databases">
        <authorList>
            <person name="Varghese N."/>
            <person name="Submissions S."/>
        </authorList>
    </citation>
    <scope>NUCLEOTIDE SEQUENCE [LARGE SCALE GENOMIC DNA]</scope>
    <source>
        <strain evidence="2">CGMCC 4.2126</strain>
    </source>
</reference>
<gene>
    <name evidence="1" type="ORF">SAMN05216275_11218</name>
</gene>
<accession>A0A1I3TXQ8</accession>
<proteinExistence type="predicted"/>
<evidence type="ECO:0000313" key="2">
    <source>
        <dbReference type="Proteomes" id="UP000199111"/>
    </source>
</evidence>
<sequence length="81" mass="9215">MNWGPNRTAQNMLTFDPEGLTRTQREGDACVACHKKWPRPRIRIGRLPDDGALFACPECADALTQDLQENVYPLQRRVAFS</sequence>
<dbReference type="EMBL" id="FOQY01000012">
    <property type="protein sequence ID" value="SFJ76024.1"/>
    <property type="molecule type" value="Genomic_DNA"/>
</dbReference>
<name>A0A1I3TXQ8_9ACTN</name>
<dbReference type="Proteomes" id="UP000199111">
    <property type="component" value="Unassembled WGS sequence"/>
</dbReference>
<organism evidence="1 2">
    <name type="scientific">Streptosporangium canum</name>
    <dbReference type="NCBI Taxonomy" id="324952"/>
    <lineage>
        <taxon>Bacteria</taxon>
        <taxon>Bacillati</taxon>
        <taxon>Actinomycetota</taxon>
        <taxon>Actinomycetes</taxon>
        <taxon>Streptosporangiales</taxon>
        <taxon>Streptosporangiaceae</taxon>
        <taxon>Streptosporangium</taxon>
    </lineage>
</organism>
<keyword evidence="2" id="KW-1185">Reference proteome</keyword>